<dbReference type="Pfam" id="PF16684">
    <property type="entry name" value="ResT-TelK_cat"/>
    <property type="match status" value="1"/>
</dbReference>
<feature type="domain" description="Telomere resolvase ResT/TelK catalytic" evidence="2">
    <location>
        <begin position="110"/>
        <end position="272"/>
    </location>
</feature>
<keyword evidence="4" id="KW-1185">Reference proteome</keyword>
<dbReference type="InterPro" id="IPR038280">
    <property type="entry name" value="ResT/TelK_cat_sf"/>
</dbReference>
<organism evidence="3 4">
    <name type="scientific">Aphanothece hegewaldii CCALA 016</name>
    <dbReference type="NCBI Taxonomy" id="2107694"/>
    <lineage>
        <taxon>Bacteria</taxon>
        <taxon>Bacillati</taxon>
        <taxon>Cyanobacteriota</taxon>
        <taxon>Cyanophyceae</taxon>
        <taxon>Oscillatoriophycideae</taxon>
        <taxon>Chroococcales</taxon>
        <taxon>Aphanothecaceae</taxon>
        <taxon>Aphanothece</taxon>
    </lineage>
</organism>
<dbReference type="Proteomes" id="UP000239001">
    <property type="component" value="Unassembled WGS sequence"/>
</dbReference>
<accession>A0A2T1LQF5</accession>
<evidence type="ECO:0000259" key="2">
    <source>
        <dbReference type="Pfam" id="PF16684"/>
    </source>
</evidence>
<feature type="region of interest" description="Disordered" evidence="1">
    <location>
        <begin position="440"/>
        <end position="487"/>
    </location>
</feature>
<protein>
    <recommendedName>
        <fullName evidence="2">Telomere resolvase ResT/TelK catalytic domain-containing protein</fullName>
    </recommendedName>
</protein>
<evidence type="ECO:0000256" key="1">
    <source>
        <dbReference type="SAM" id="MobiDB-lite"/>
    </source>
</evidence>
<feature type="compositionally biased region" description="Low complexity" evidence="1">
    <location>
        <begin position="444"/>
        <end position="454"/>
    </location>
</feature>
<dbReference type="RefSeq" id="WP_106459600.1">
    <property type="nucleotide sequence ID" value="NZ_PXOH01000083.1"/>
</dbReference>
<dbReference type="OrthoDB" id="415530at2"/>
<dbReference type="Gene3D" id="1.10.443.30">
    <property type="entry name" value="Telomere resolvase"/>
    <property type="match status" value="1"/>
</dbReference>
<feature type="region of interest" description="Disordered" evidence="1">
    <location>
        <begin position="538"/>
        <end position="565"/>
    </location>
</feature>
<comment type="caution">
    <text evidence="3">The sequence shown here is derived from an EMBL/GenBank/DDBJ whole genome shotgun (WGS) entry which is preliminary data.</text>
</comment>
<gene>
    <name evidence="3" type="ORF">C7H19_24925</name>
</gene>
<sequence>MGKRTWLELAIATEYLPFLSSLSNSEEGKKQAEQFNQTIRNSWSDRGLTELSQQQSLMDTTRRAIKDHLGENHFSLDYIKFDTDEYIQLNDFKQGRVALRNEQVQFIDDPNAIVERAIALLNSLEWSEVAAGLSVITGRRSSELLSTAQFTYSSEWSVSFTGALKRGGETEVLSFEIPTLAPAKLVCQALSKVRQQLPDAVGMKAEDVNSKYGSAVIKECDHHFTDLVPLREGKDNLYTHLFRSVYATIATFWFCPPNVNEVEYKAAIQGHYAILDESNLERRRSLSASRHYSDYEIADGVVFQHGGKRKGVKLRTDGVKVIDAFQRRVEAKSAPSREKGKLSSVRIIKEDKSLLDQIFQQLELDNSLNQSSKMNELLNWVKSRLEHEPIISSPKSEVSLPSITKSQTQPLQGELEVEPFTNDDHQEPITVAASLPDQINEAASPPTLSTSSPLEKSQTNRDNLQKSITSDTNQKSNNKTVPVCQDLMNPNSTASGLEAKIDKLVDVMTQFINLQIQGATQLSTHQTARTKVKATTQAQPKTAVSAGTTDNGRIDVTPTQRTPRNSPLAQEVINNAIAAIIAHNNSTDLHDLKWAITINSVKELVSEATKSQRLVQKAIALRQDEIDQHHIHHQIEPNHNHRHKRKRTIREAISDSFA</sequence>
<dbReference type="InterPro" id="IPR032047">
    <property type="entry name" value="ResT/TelK_cat"/>
</dbReference>
<proteinExistence type="predicted"/>
<name>A0A2T1LQF5_9CHRO</name>
<evidence type="ECO:0000313" key="4">
    <source>
        <dbReference type="Proteomes" id="UP000239001"/>
    </source>
</evidence>
<reference evidence="3 4" key="2">
    <citation type="submission" date="2018-03" db="EMBL/GenBank/DDBJ databases">
        <authorList>
            <person name="Keele B.F."/>
        </authorList>
    </citation>
    <scope>NUCLEOTIDE SEQUENCE [LARGE SCALE GENOMIC DNA]</scope>
    <source>
        <strain evidence="3 4">CCALA 016</strain>
    </source>
</reference>
<reference evidence="3 4" key="1">
    <citation type="submission" date="2018-03" db="EMBL/GenBank/DDBJ databases">
        <title>The ancient ancestry and fast evolution of plastids.</title>
        <authorList>
            <person name="Moore K.R."/>
            <person name="Magnabosco C."/>
            <person name="Momper L."/>
            <person name="Gold D.A."/>
            <person name="Bosak T."/>
            <person name="Fournier G.P."/>
        </authorList>
    </citation>
    <scope>NUCLEOTIDE SEQUENCE [LARGE SCALE GENOMIC DNA]</scope>
    <source>
        <strain evidence="3 4">CCALA 016</strain>
    </source>
</reference>
<dbReference type="AlphaFoldDB" id="A0A2T1LQF5"/>
<feature type="compositionally biased region" description="Polar residues" evidence="1">
    <location>
        <begin position="455"/>
        <end position="480"/>
    </location>
</feature>
<evidence type="ECO:0000313" key="3">
    <source>
        <dbReference type="EMBL" id="PSF27684.1"/>
    </source>
</evidence>
<dbReference type="EMBL" id="PXOH01000083">
    <property type="protein sequence ID" value="PSF27684.1"/>
    <property type="molecule type" value="Genomic_DNA"/>
</dbReference>